<dbReference type="GO" id="GO:0019843">
    <property type="term" value="F:rRNA binding"/>
    <property type="evidence" value="ECO:0007669"/>
    <property type="project" value="UniProtKB-UniRule"/>
</dbReference>
<dbReference type="InterPro" id="IPR020594">
    <property type="entry name" value="Ribosomal_bL9_bac/chp"/>
</dbReference>
<dbReference type="Gene3D" id="3.10.430.100">
    <property type="entry name" value="Ribosomal protein L9, C-terminal domain"/>
    <property type="match status" value="1"/>
</dbReference>
<keyword evidence="3 7" id="KW-0694">RNA-binding</keyword>
<dbReference type="InterPro" id="IPR036935">
    <property type="entry name" value="Ribosomal_bL9_N_sf"/>
</dbReference>
<accession>A0A0G1QBM6</accession>
<comment type="function">
    <text evidence="7">Binds to the 23S rRNA.</text>
</comment>
<reference evidence="10 11" key="1">
    <citation type="journal article" date="2015" name="Nature">
        <title>rRNA introns, odd ribosomes, and small enigmatic genomes across a large radiation of phyla.</title>
        <authorList>
            <person name="Brown C.T."/>
            <person name="Hug L.A."/>
            <person name="Thomas B.C."/>
            <person name="Sharon I."/>
            <person name="Castelle C.J."/>
            <person name="Singh A."/>
            <person name="Wilkins M.J."/>
            <person name="Williams K.H."/>
            <person name="Banfield J.F."/>
        </authorList>
    </citation>
    <scope>NUCLEOTIDE SEQUENCE [LARGE SCALE GENOMIC DNA]</scope>
</reference>
<evidence type="ECO:0000256" key="7">
    <source>
        <dbReference type="HAMAP-Rule" id="MF_00503"/>
    </source>
</evidence>
<dbReference type="PATRIC" id="fig|1618663.3.peg.380"/>
<gene>
    <name evidence="7" type="primary">rplI</name>
    <name evidence="10" type="ORF">UX22_C0012G0022</name>
</gene>
<dbReference type="SUPFAM" id="SSF55653">
    <property type="entry name" value="Ribosomal protein L9 C-domain"/>
    <property type="match status" value="1"/>
</dbReference>
<keyword evidence="5 7" id="KW-0687">Ribonucleoprotein</keyword>
<evidence type="ECO:0000256" key="6">
    <source>
        <dbReference type="ARBA" id="ARBA00035292"/>
    </source>
</evidence>
<evidence type="ECO:0000259" key="8">
    <source>
        <dbReference type="Pfam" id="PF01281"/>
    </source>
</evidence>
<dbReference type="GO" id="GO:0005840">
    <property type="term" value="C:ribosome"/>
    <property type="evidence" value="ECO:0007669"/>
    <property type="project" value="UniProtKB-KW"/>
</dbReference>
<dbReference type="GO" id="GO:1990904">
    <property type="term" value="C:ribonucleoprotein complex"/>
    <property type="evidence" value="ECO:0007669"/>
    <property type="project" value="UniProtKB-KW"/>
</dbReference>
<evidence type="ECO:0000313" key="11">
    <source>
        <dbReference type="Proteomes" id="UP000034727"/>
    </source>
</evidence>
<name>A0A0G1QBM6_9BACT</name>
<evidence type="ECO:0000256" key="3">
    <source>
        <dbReference type="ARBA" id="ARBA00022884"/>
    </source>
</evidence>
<feature type="domain" description="Ribosomal protein L9" evidence="8">
    <location>
        <begin position="1"/>
        <end position="46"/>
    </location>
</feature>
<dbReference type="InterPro" id="IPR036791">
    <property type="entry name" value="Ribosomal_bL9_C_sf"/>
</dbReference>
<organism evidence="10 11">
    <name type="scientific">Candidatus Jorgensenbacteria bacterium GW2011_GWA2_45_9</name>
    <dbReference type="NCBI Taxonomy" id="1618663"/>
    <lineage>
        <taxon>Bacteria</taxon>
        <taxon>Candidatus Joergenseniibacteriota</taxon>
    </lineage>
</organism>
<dbReference type="GO" id="GO:0006412">
    <property type="term" value="P:translation"/>
    <property type="evidence" value="ECO:0007669"/>
    <property type="project" value="UniProtKB-UniRule"/>
</dbReference>
<comment type="similarity">
    <text evidence="1 7">Belongs to the bacterial ribosomal protein bL9 family.</text>
</comment>
<evidence type="ECO:0000256" key="4">
    <source>
        <dbReference type="ARBA" id="ARBA00022980"/>
    </source>
</evidence>
<keyword evidence="4 7" id="KW-0689">Ribosomal protein</keyword>
<dbReference type="SUPFAM" id="SSF55658">
    <property type="entry name" value="L9 N-domain-like"/>
    <property type="match status" value="1"/>
</dbReference>
<evidence type="ECO:0000256" key="5">
    <source>
        <dbReference type="ARBA" id="ARBA00023274"/>
    </source>
</evidence>
<feature type="domain" description="Large ribosomal subunit protein bL9 C-terminal" evidence="9">
    <location>
        <begin position="63"/>
        <end position="144"/>
    </location>
</feature>
<dbReference type="InterPro" id="IPR009027">
    <property type="entry name" value="Ribosomal_bL9/RNase_H1_N"/>
</dbReference>
<dbReference type="InterPro" id="IPR000244">
    <property type="entry name" value="Ribosomal_bL9"/>
</dbReference>
<dbReference type="Pfam" id="PF03948">
    <property type="entry name" value="Ribosomal_L9_C"/>
    <property type="match status" value="1"/>
</dbReference>
<dbReference type="InterPro" id="IPR020070">
    <property type="entry name" value="Ribosomal_bL9_N"/>
</dbReference>
<dbReference type="AlphaFoldDB" id="A0A0G1QBM6"/>
<proteinExistence type="inferred from homology"/>
<sequence>MKIILLKDMKNIGKRDEVREVPDGYARNFLIPNGLAKQASASALNALGTKKADEAAHKRLAKQKAEAAAQKLSGKTFVFRLKTGDKGELFGSVSSRNIEEKILKEEHETIAATLPKHIKELGENKVRVNCGEGAETEVTIRIVAD</sequence>
<dbReference type="Pfam" id="PF01281">
    <property type="entry name" value="Ribosomal_L9_N"/>
    <property type="match status" value="1"/>
</dbReference>
<dbReference type="PANTHER" id="PTHR21368">
    <property type="entry name" value="50S RIBOSOMAL PROTEIN L9"/>
    <property type="match status" value="1"/>
</dbReference>
<dbReference type="NCBIfam" id="TIGR00158">
    <property type="entry name" value="L9"/>
    <property type="match status" value="1"/>
</dbReference>
<evidence type="ECO:0000259" key="9">
    <source>
        <dbReference type="Pfam" id="PF03948"/>
    </source>
</evidence>
<evidence type="ECO:0000256" key="2">
    <source>
        <dbReference type="ARBA" id="ARBA00022730"/>
    </source>
</evidence>
<keyword evidence="2 7" id="KW-0699">rRNA-binding</keyword>
<protein>
    <recommendedName>
        <fullName evidence="6 7">Large ribosomal subunit protein bL9</fullName>
    </recommendedName>
</protein>
<dbReference type="GO" id="GO:0003735">
    <property type="term" value="F:structural constituent of ribosome"/>
    <property type="evidence" value="ECO:0007669"/>
    <property type="project" value="InterPro"/>
</dbReference>
<dbReference type="Gene3D" id="3.40.5.10">
    <property type="entry name" value="Ribosomal protein L9, N-terminal domain"/>
    <property type="match status" value="1"/>
</dbReference>
<dbReference type="HAMAP" id="MF_00503">
    <property type="entry name" value="Ribosomal_bL9"/>
    <property type="match status" value="1"/>
</dbReference>
<evidence type="ECO:0000256" key="1">
    <source>
        <dbReference type="ARBA" id="ARBA00010605"/>
    </source>
</evidence>
<dbReference type="EMBL" id="LCLJ01000012">
    <property type="protein sequence ID" value="KKU15103.1"/>
    <property type="molecule type" value="Genomic_DNA"/>
</dbReference>
<comment type="caution">
    <text evidence="10">The sequence shown here is derived from an EMBL/GenBank/DDBJ whole genome shotgun (WGS) entry which is preliminary data.</text>
</comment>
<evidence type="ECO:0000313" key="10">
    <source>
        <dbReference type="EMBL" id="KKU15103.1"/>
    </source>
</evidence>
<dbReference type="InterPro" id="IPR020069">
    <property type="entry name" value="Ribosomal_bL9_C"/>
</dbReference>
<dbReference type="Proteomes" id="UP000034727">
    <property type="component" value="Unassembled WGS sequence"/>
</dbReference>